<dbReference type="Proteomes" id="UP001166402">
    <property type="component" value="Unassembled WGS sequence"/>
</dbReference>
<keyword evidence="2" id="KW-1185">Reference proteome</keyword>
<evidence type="ECO:0000313" key="2">
    <source>
        <dbReference type="Proteomes" id="UP001166402"/>
    </source>
</evidence>
<proteinExistence type="predicted"/>
<sequence length="72" mass="8846">MVKTEKTDEILAMKEVLKMIRLINLEMYMRNIYSMNNNYYSIYQYHRTGRKEIDFTKDVSKLYDEETGFKFI</sequence>
<organism evidence="1 2">
    <name type="scientific">Thermoanaerobacterium butyriciformans</name>
    <dbReference type="NCBI Taxonomy" id="1702242"/>
    <lineage>
        <taxon>Bacteria</taxon>
        <taxon>Bacillati</taxon>
        <taxon>Bacillota</taxon>
        <taxon>Clostridia</taxon>
        <taxon>Thermoanaerobacterales</taxon>
        <taxon>Thermoanaerobacteraceae</taxon>
        <taxon>Thermoanaerobacterium</taxon>
    </lineage>
</organism>
<evidence type="ECO:0000313" key="1">
    <source>
        <dbReference type="EMBL" id="MBP2072854.1"/>
    </source>
</evidence>
<dbReference type="EMBL" id="JAGGLT010000029">
    <property type="protein sequence ID" value="MBP2072854.1"/>
    <property type="molecule type" value="Genomic_DNA"/>
</dbReference>
<gene>
    <name evidence="1" type="ORF">J2Z80_002398</name>
</gene>
<name>A0ABS4NGP4_9THEO</name>
<comment type="caution">
    <text evidence="1">The sequence shown here is derived from an EMBL/GenBank/DDBJ whole genome shotgun (WGS) entry which is preliminary data.</text>
</comment>
<reference evidence="1" key="1">
    <citation type="submission" date="2021-03" db="EMBL/GenBank/DDBJ databases">
        <title>Genomic Encyclopedia of Type Strains, Phase IV (KMG-IV): sequencing the most valuable type-strain genomes for metagenomic binning, comparative biology and taxonomic classification.</title>
        <authorList>
            <person name="Goeker M."/>
        </authorList>
    </citation>
    <scope>NUCLEOTIDE SEQUENCE</scope>
    <source>
        <strain evidence="1">DSM 101588</strain>
    </source>
</reference>
<accession>A0ABS4NGP4</accession>
<protein>
    <submittedName>
        <fullName evidence="1">Uncharacterized protein</fullName>
    </submittedName>
</protein>